<protein>
    <submittedName>
        <fullName evidence="2">Uncharacterized protein</fullName>
    </submittedName>
</protein>
<proteinExistence type="predicted"/>
<dbReference type="AlphaFoldDB" id="A0A449GGN0"/>
<evidence type="ECO:0000313" key="2">
    <source>
        <dbReference type="EMBL" id="VFA84865.1"/>
    </source>
</evidence>
<name>A0A449GGN0_NOCFR</name>
<feature type="compositionally biased region" description="Acidic residues" evidence="1">
    <location>
        <begin position="27"/>
        <end position="36"/>
    </location>
</feature>
<feature type="compositionally biased region" description="Basic and acidic residues" evidence="1">
    <location>
        <begin position="15"/>
        <end position="26"/>
    </location>
</feature>
<feature type="region of interest" description="Disordered" evidence="1">
    <location>
        <begin position="1"/>
        <end position="36"/>
    </location>
</feature>
<evidence type="ECO:0000256" key="1">
    <source>
        <dbReference type="SAM" id="MobiDB-lite"/>
    </source>
</evidence>
<dbReference type="EMBL" id="CAACYE010000005">
    <property type="protein sequence ID" value="VFA84865.1"/>
    <property type="molecule type" value="Genomic_DNA"/>
</dbReference>
<reference evidence="2" key="1">
    <citation type="submission" date="2019-02" db="EMBL/GenBank/DDBJ databases">
        <authorList>
            <consortium name="Pathogen Informatics"/>
        </authorList>
    </citation>
    <scope>NUCLEOTIDE SEQUENCE</scope>
    <source>
        <strain evidence="2">3012STDY6733949</strain>
    </source>
</reference>
<accession>A0A449GGN0</accession>
<sequence>MSRREAGIDDVPITEAERRIRGPRGADEEDTPLPLW</sequence>
<gene>
    <name evidence="2" type="ORF">NCTC1935_02698</name>
</gene>
<organism evidence="2">
    <name type="scientific">Nocardia farcinica</name>
    <dbReference type="NCBI Taxonomy" id="37329"/>
    <lineage>
        <taxon>Bacteria</taxon>
        <taxon>Bacillati</taxon>
        <taxon>Actinomycetota</taxon>
        <taxon>Actinomycetes</taxon>
        <taxon>Mycobacteriales</taxon>
        <taxon>Nocardiaceae</taxon>
        <taxon>Nocardia</taxon>
    </lineage>
</organism>